<dbReference type="PROSITE" id="PS51387">
    <property type="entry name" value="FAD_PCMH"/>
    <property type="match status" value="1"/>
</dbReference>
<sequence>MGGGTMGLICFTPQNINEAIQYLHQYGDETTILAGGTDVLVRYYGRLDELGRIMNIYELDELKSIRIVDDEIEVGSLVTHTQLEESTIILNHAPLLAEAAAEVGSPQIRNRGTIGGNVANSSPAGDTLPPLIALDAKVKLLSLDRGERIIPVSEFFTGPGRNVAKEDELITGFVFPIPKENYRGSFVKLGYRKALAISTVNAAVMLALDGDVVEDCRIVLGAVAPTPVRVKLTEEILKGNPITDQILESAMNQLVQEISPISDLRGSSKYRLNMAKVLVVRAIHNIFKKGGRTQ</sequence>
<dbReference type="InterPro" id="IPR051312">
    <property type="entry name" value="Diverse_Substr_Oxidored"/>
</dbReference>
<dbReference type="Pfam" id="PF03450">
    <property type="entry name" value="CO_deh_flav_C"/>
    <property type="match status" value="1"/>
</dbReference>
<gene>
    <name evidence="5" type="ORF">BBF96_09495</name>
</gene>
<dbReference type="Gene3D" id="3.30.43.10">
    <property type="entry name" value="Uridine Diphospho-n-acetylenolpyruvylglucosamine Reductase, domain 2"/>
    <property type="match status" value="1"/>
</dbReference>
<keyword evidence="6" id="KW-1185">Reference proteome</keyword>
<dbReference type="EMBL" id="CP016379">
    <property type="protein sequence ID" value="AZR73601.1"/>
    <property type="molecule type" value="Genomic_DNA"/>
</dbReference>
<dbReference type="Gene3D" id="3.30.465.10">
    <property type="match status" value="1"/>
</dbReference>
<dbReference type="InterPro" id="IPR036683">
    <property type="entry name" value="CO_DH_flav_C_dom_sf"/>
</dbReference>
<dbReference type="InterPro" id="IPR016167">
    <property type="entry name" value="FAD-bd_PCMH_sub1"/>
</dbReference>
<dbReference type="SMART" id="SM01092">
    <property type="entry name" value="CO_deh_flav_C"/>
    <property type="match status" value="1"/>
</dbReference>
<evidence type="ECO:0000259" key="4">
    <source>
        <dbReference type="PROSITE" id="PS51387"/>
    </source>
</evidence>
<keyword evidence="2" id="KW-0274">FAD</keyword>
<accession>A0A3S9SZ68</accession>
<dbReference type="PANTHER" id="PTHR42659">
    <property type="entry name" value="XANTHINE DEHYDROGENASE SUBUNIT C-RELATED"/>
    <property type="match status" value="1"/>
</dbReference>
<dbReference type="SUPFAM" id="SSF55447">
    <property type="entry name" value="CO dehydrogenase flavoprotein C-terminal domain-like"/>
    <property type="match status" value="1"/>
</dbReference>
<dbReference type="GO" id="GO:0071949">
    <property type="term" value="F:FAD binding"/>
    <property type="evidence" value="ECO:0007669"/>
    <property type="project" value="InterPro"/>
</dbReference>
<keyword evidence="1" id="KW-0285">Flavoprotein</keyword>
<evidence type="ECO:0000256" key="1">
    <source>
        <dbReference type="ARBA" id="ARBA00022630"/>
    </source>
</evidence>
<organism evidence="5 6">
    <name type="scientific">Anoxybacter fermentans</name>
    <dbReference type="NCBI Taxonomy" id="1323375"/>
    <lineage>
        <taxon>Bacteria</taxon>
        <taxon>Bacillati</taxon>
        <taxon>Bacillota</taxon>
        <taxon>Clostridia</taxon>
        <taxon>Halanaerobiales</taxon>
        <taxon>Anoxybacter</taxon>
    </lineage>
</organism>
<dbReference type="InterPro" id="IPR036318">
    <property type="entry name" value="FAD-bd_PCMH-like_sf"/>
</dbReference>
<evidence type="ECO:0000256" key="3">
    <source>
        <dbReference type="ARBA" id="ARBA00023002"/>
    </source>
</evidence>
<dbReference type="PANTHER" id="PTHR42659:SF9">
    <property type="entry name" value="XANTHINE DEHYDROGENASE FAD-BINDING SUBUNIT XDHB-RELATED"/>
    <property type="match status" value="1"/>
</dbReference>
<proteinExistence type="predicted"/>
<dbReference type="InterPro" id="IPR005107">
    <property type="entry name" value="CO_DH_flav_C"/>
</dbReference>
<dbReference type="KEGG" id="aft:BBF96_09495"/>
<dbReference type="FunFam" id="3.30.465.10:FF:000017">
    <property type="entry name" value="Xanthine dehydrogenase, FAD binding subunit"/>
    <property type="match status" value="1"/>
</dbReference>
<evidence type="ECO:0000313" key="6">
    <source>
        <dbReference type="Proteomes" id="UP000267250"/>
    </source>
</evidence>
<dbReference type="AlphaFoldDB" id="A0A3S9SZ68"/>
<dbReference type="InterPro" id="IPR016169">
    <property type="entry name" value="FAD-bd_PCMH_sub2"/>
</dbReference>
<dbReference type="SUPFAM" id="SSF56176">
    <property type="entry name" value="FAD-binding/transporter-associated domain-like"/>
    <property type="match status" value="1"/>
</dbReference>
<dbReference type="InterPro" id="IPR002346">
    <property type="entry name" value="Mopterin_DH_FAD-bd"/>
</dbReference>
<dbReference type="Proteomes" id="UP000267250">
    <property type="component" value="Chromosome"/>
</dbReference>
<keyword evidence="3" id="KW-0560">Oxidoreductase</keyword>
<dbReference type="Gene3D" id="3.30.390.50">
    <property type="entry name" value="CO dehydrogenase flavoprotein, C-terminal domain"/>
    <property type="match status" value="1"/>
</dbReference>
<feature type="domain" description="FAD-binding PCMH-type" evidence="4">
    <location>
        <begin position="1"/>
        <end position="180"/>
    </location>
</feature>
<evidence type="ECO:0000313" key="5">
    <source>
        <dbReference type="EMBL" id="AZR73601.1"/>
    </source>
</evidence>
<dbReference type="GO" id="GO:0016491">
    <property type="term" value="F:oxidoreductase activity"/>
    <property type="evidence" value="ECO:0007669"/>
    <property type="project" value="UniProtKB-KW"/>
</dbReference>
<reference evidence="5 6" key="1">
    <citation type="submission" date="2016-07" db="EMBL/GenBank/DDBJ databases">
        <title>Genome and transcriptome analysis of iron-reducing fermentative bacteria Anoxybacter fermentans.</title>
        <authorList>
            <person name="Zeng X."/>
            <person name="Shao Z."/>
        </authorList>
    </citation>
    <scope>NUCLEOTIDE SEQUENCE [LARGE SCALE GENOMIC DNA]</scope>
    <source>
        <strain evidence="5 6">DY22613</strain>
    </source>
</reference>
<dbReference type="InterPro" id="IPR016166">
    <property type="entry name" value="FAD-bd_PCMH"/>
</dbReference>
<name>A0A3S9SZ68_9FIRM</name>
<protein>
    <recommendedName>
        <fullName evidence="4">FAD-binding PCMH-type domain-containing protein</fullName>
    </recommendedName>
</protein>
<dbReference type="Pfam" id="PF00941">
    <property type="entry name" value="FAD_binding_5"/>
    <property type="match status" value="1"/>
</dbReference>
<evidence type="ECO:0000256" key="2">
    <source>
        <dbReference type="ARBA" id="ARBA00022827"/>
    </source>
</evidence>